<reference evidence="1 3" key="1">
    <citation type="submission" date="2020-06" db="EMBL/GenBank/DDBJ databases">
        <title>Transcriptomic and genomic resources for Thalictrum thalictroides and T. hernandezii: Facilitating candidate gene discovery in an emerging model plant lineage.</title>
        <authorList>
            <person name="Arias T."/>
            <person name="Riano-Pachon D.M."/>
            <person name="Di Stilio V.S."/>
        </authorList>
    </citation>
    <scope>NUCLEOTIDE SEQUENCE [LARGE SCALE GENOMIC DNA]</scope>
    <source>
        <strain evidence="3">cv. WT478/WT964</strain>
        <strain evidence="1">WT478/WT964</strain>
        <tissue evidence="1">Leaves</tissue>
    </source>
</reference>
<dbReference type="Proteomes" id="UP000554482">
    <property type="component" value="Unassembled WGS sequence"/>
</dbReference>
<name>A0A7J6W597_THATH</name>
<evidence type="ECO:0000313" key="2">
    <source>
        <dbReference type="EMBL" id="KAF5192723.1"/>
    </source>
</evidence>
<accession>A0A7J6W597</accession>
<evidence type="ECO:0000313" key="1">
    <source>
        <dbReference type="EMBL" id="KAF5192233.1"/>
    </source>
</evidence>
<dbReference type="AlphaFoldDB" id="A0A7J6W597"/>
<protein>
    <submittedName>
        <fullName evidence="1">Uncharacterized protein</fullName>
    </submittedName>
</protein>
<feature type="non-terminal residue" evidence="1">
    <location>
        <position position="63"/>
    </location>
</feature>
<keyword evidence="3" id="KW-1185">Reference proteome</keyword>
<comment type="caution">
    <text evidence="1">The sequence shown here is derived from an EMBL/GenBank/DDBJ whole genome shotgun (WGS) entry which is preliminary data.</text>
</comment>
<dbReference type="EMBL" id="JABWDY010021010">
    <property type="protein sequence ID" value="KAF5192723.1"/>
    <property type="molecule type" value="Genomic_DNA"/>
</dbReference>
<organism evidence="1 3">
    <name type="scientific">Thalictrum thalictroides</name>
    <name type="common">Rue-anemone</name>
    <name type="synonym">Anemone thalictroides</name>
    <dbReference type="NCBI Taxonomy" id="46969"/>
    <lineage>
        <taxon>Eukaryota</taxon>
        <taxon>Viridiplantae</taxon>
        <taxon>Streptophyta</taxon>
        <taxon>Embryophyta</taxon>
        <taxon>Tracheophyta</taxon>
        <taxon>Spermatophyta</taxon>
        <taxon>Magnoliopsida</taxon>
        <taxon>Ranunculales</taxon>
        <taxon>Ranunculaceae</taxon>
        <taxon>Thalictroideae</taxon>
        <taxon>Thalictrum</taxon>
    </lineage>
</organism>
<proteinExistence type="predicted"/>
<evidence type="ECO:0000313" key="3">
    <source>
        <dbReference type="Proteomes" id="UP000554482"/>
    </source>
</evidence>
<sequence>MDIIWLFKAPILPVIICFEVVICEVDTVGLAIQQGTTMQCRWKNYLLRRMIGRVVLEVPHRRE</sequence>
<gene>
    <name evidence="2" type="ORF">FRX31_017696</name>
    <name evidence="1" type="ORF">FRX31_018180</name>
</gene>
<dbReference type="EMBL" id="JABWDY010021680">
    <property type="protein sequence ID" value="KAF5192233.1"/>
    <property type="molecule type" value="Genomic_DNA"/>
</dbReference>